<dbReference type="GO" id="GO:0010333">
    <property type="term" value="F:terpene synthase activity"/>
    <property type="evidence" value="ECO:0007669"/>
    <property type="project" value="InterPro"/>
</dbReference>
<dbReference type="GO" id="GO:0016114">
    <property type="term" value="P:terpenoid biosynthetic process"/>
    <property type="evidence" value="ECO:0007669"/>
    <property type="project" value="InterPro"/>
</dbReference>
<comment type="caution">
    <text evidence="4">The sequence shown here is derived from an EMBL/GenBank/DDBJ whole genome shotgun (WGS) entry which is preliminary data.</text>
</comment>
<dbReference type="InterPro" id="IPR008949">
    <property type="entry name" value="Isoprenoid_synthase_dom_sf"/>
</dbReference>
<evidence type="ECO:0000259" key="3">
    <source>
        <dbReference type="Pfam" id="PF03936"/>
    </source>
</evidence>
<keyword evidence="2" id="KW-0460">Magnesium</keyword>
<dbReference type="SUPFAM" id="SSF48239">
    <property type="entry name" value="Terpenoid cyclases/Protein prenyltransferases"/>
    <property type="match status" value="1"/>
</dbReference>
<dbReference type="PANTHER" id="PTHR31225">
    <property type="entry name" value="OS04G0344100 PROTEIN-RELATED"/>
    <property type="match status" value="1"/>
</dbReference>
<dbReference type="InterPro" id="IPR008930">
    <property type="entry name" value="Terpenoid_cyclase/PrenylTrfase"/>
</dbReference>
<dbReference type="Gramene" id="OE9A061304T1">
    <property type="protein sequence ID" value="OE9A061304C1"/>
    <property type="gene ID" value="OE9A061304"/>
</dbReference>
<dbReference type="EMBL" id="CACTIH010005472">
    <property type="protein sequence ID" value="CAA2994332.1"/>
    <property type="molecule type" value="Genomic_DNA"/>
</dbReference>
<dbReference type="InterPro" id="IPR050148">
    <property type="entry name" value="Terpene_synthase-like"/>
</dbReference>
<keyword evidence="1" id="KW-0479">Metal-binding</keyword>
<name>A0A8S0SQB4_OLEEU</name>
<dbReference type="Proteomes" id="UP000594638">
    <property type="component" value="Unassembled WGS sequence"/>
</dbReference>
<sequence>MGANGEEILSEAKEFTEIHLRQSMPRLAPQLRRQVGSALELPRHLRMARLEARRYIEEYGNESDHDHPVFLELARLYYSKVQLHYQMELAEITRWWKQLGLVEKLSFARDRPLECFLWTVGLLPEPKYSSCRIELARP</sequence>
<evidence type="ECO:0000256" key="1">
    <source>
        <dbReference type="ARBA" id="ARBA00022723"/>
    </source>
</evidence>
<accession>A0A8S0SQB4</accession>
<dbReference type="Gene3D" id="1.50.10.130">
    <property type="entry name" value="Terpene synthase, N-terminal domain"/>
    <property type="match status" value="1"/>
</dbReference>
<reference evidence="4 5" key="1">
    <citation type="submission" date="2019-12" db="EMBL/GenBank/DDBJ databases">
        <authorList>
            <person name="Alioto T."/>
            <person name="Alioto T."/>
            <person name="Gomez Garrido J."/>
        </authorList>
    </citation>
    <scope>NUCLEOTIDE SEQUENCE [LARGE SCALE GENOMIC DNA]</scope>
</reference>
<keyword evidence="5" id="KW-1185">Reference proteome</keyword>
<dbReference type="Gene3D" id="1.10.600.10">
    <property type="entry name" value="Farnesyl Diphosphate Synthase"/>
    <property type="match status" value="1"/>
</dbReference>
<protein>
    <submittedName>
        <fullName evidence="4">Geraniol synthase</fullName>
    </submittedName>
</protein>
<proteinExistence type="predicted"/>
<gene>
    <name evidence="4" type="ORF">OLEA9_A061304</name>
</gene>
<feature type="domain" description="Terpene synthase metal-binding" evidence="3">
    <location>
        <begin position="97"/>
        <end position="137"/>
    </location>
</feature>
<dbReference type="OrthoDB" id="908706at2759"/>
<dbReference type="PANTHER" id="PTHR31225:SF137">
    <property type="entry name" value="TERPENE SYNTHASE 11-RELATED"/>
    <property type="match status" value="1"/>
</dbReference>
<dbReference type="GO" id="GO:0000287">
    <property type="term" value="F:magnesium ion binding"/>
    <property type="evidence" value="ECO:0007669"/>
    <property type="project" value="InterPro"/>
</dbReference>
<dbReference type="Pfam" id="PF03936">
    <property type="entry name" value="Terpene_synth_C"/>
    <property type="match status" value="1"/>
</dbReference>
<evidence type="ECO:0000313" key="4">
    <source>
        <dbReference type="EMBL" id="CAA2994332.1"/>
    </source>
</evidence>
<organism evidence="4 5">
    <name type="scientific">Olea europaea subsp. europaea</name>
    <dbReference type="NCBI Taxonomy" id="158383"/>
    <lineage>
        <taxon>Eukaryota</taxon>
        <taxon>Viridiplantae</taxon>
        <taxon>Streptophyta</taxon>
        <taxon>Embryophyta</taxon>
        <taxon>Tracheophyta</taxon>
        <taxon>Spermatophyta</taxon>
        <taxon>Magnoliopsida</taxon>
        <taxon>eudicotyledons</taxon>
        <taxon>Gunneridae</taxon>
        <taxon>Pentapetalae</taxon>
        <taxon>asterids</taxon>
        <taxon>lamiids</taxon>
        <taxon>Lamiales</taxon>
        <taxon>Oleaceae</taxon>
        <taxon>Oleeae</taxon>
        <taxon>Olea</taxon>
    </lineage>
</organism>
<evidence type="ECO:0000256" key="2">
    <source>
        <dbReference type="ARBA" id="ARBA00022842"/>
    </source>
</evidence>
<dbReference type="InterPro" id="IPR036965">
    <property type="entry name" value="Terpene_synth_N_sf"/>
</dbReference>
<dbReference type="SUPFAM" id="SSF48576">
    <property type="entry name" value="Terpenoid synthases"/>
    <property type="match status" value="1"/>
</dbReference>
<dbReference type="AlphaFoldDB" id="A0A8S0SQB4"/>
<evidence type="ECO:0000313" key="5">
    <source>
        <dbReference type="Proteomes" id="UP000594638"/>
    </source>
</evidence>
<dbReference type="InterPro" id="IPR005630">
    <property type="entry name" value="Terpene_synthase_metal-bd"/>
</dbReference>